<evidence type="ECO:0000256" key="3">
    <source>
        <dbReference type="ARBA" id="ARBA00022729"/>
    </source>
</evidence>
<sequence>MIAPPFDLERLKRERRGKGARPYDRRHFLGLSSGAAALALLPQAARAKTLTPEEVFEDAHAPILGNPEGDVTIAEFFDYQCSWCKKIHPDMMDVVAEDGNVRLMMKDWPVFGEVSVFAAQVALGAAQLGRYPTIVDTLMGMSGRLSLESVSEAVEKKGIAMDDIAVAVRANNQTISDLLTRNWHQAEAFGFTGTPSFVIGTTTYRGALTRTALREAIDKARDEARG</sequence>
<organism evidence="8 9">
    <name type="scientific">Pseudohoeflea suaedae</name>
    <dbReference type="NCBI Taxonomy" id="877384"/>
    <lineage>
        <taxon>Bacteria</taxon>
        <taxon>Pseudomonadati</taxon>
        <taxon>Pseudomonadota</taxon>
        <taxon>Alphaproteobacteria</taxon>
        <taxon>Hyphomicrobiales</taxon>
        <taxon>Rhizobiaceae</taxon>
        <taxon>Pseudohoeflea</taxon>
    </lineage>
</organism>
<comment type="caution">
    <text evidence="8">The sequence shown here is derived from an EMBL/GenBank/DDBJ whole genome shotgun (WGS) entry which is preliminary data.</text>
</comment>
<evidence type="ECO:0000256" key="4">
    <source>
        <dbReference type="ARBA" id="ARBA00023002"/>
    </source>
</evidence>
<dbReference type="PROSITE" id="PS51352">
    <property type="entry name" value="THIOREDOXIN_2"/>
    <property type="match status" value="1"/>
</dbReference>
<dbReference type="InterPro" id="IPR013766">
    <property type="entry name" value="Thioredoxin_domain"/>
</dbReference>
<dbReference type="InterPro" id="IPR012336">
    <property type="entry name" value="Thioredoxin-like_fold"/>
</dbReference>
<comment type="function">
    <text evidence="1">May be required for disulfide bond formation in some proteins.</text>
</comment>
<dbReference type="EMBL" id="SMSI01000004">
    <property type="protein sequence ID" value="TDH34496.1"/>
    <property type="molecule type" value="Genomic_DNA"/>
</dbReference>
<dbReference type="InterPro" id="IPR006311">
    <property type="entry name" value="TAT_signal"/>
</dbReference>
<evidence type="ECO:0000256" key="2">
    <source>
        <dbReference type="ARBA" id="ARBA00005791"/>
    </source>
</evidence>
<dbReference type="Proteomes" id="UP000295131">
    <property type="component" value="Unassembled WGS sequence"/>
</dbReference>
<feature type="domain" description="Thioredoxin" evidence="7">
    <location>
        <begin position="35"/>
        <end position="222"/>
    </location>
</feature>
<dbReference type="GO" id="GO:0016491">
    <property type="term" value="F:oxidoreductase activity"/>
    <property type="evidence" value="ECO:0007669"/>
    <property type="project" value="UniProtKB-KW"/>
</dbReference>
<dbReference type="PANTHER" id="PTHR13887:SF14">
    <property type="entry name" value="DISULFIDE BOND FORMATION PROTEIN D"/>
    <property type="match status" value="1"/>
</dbReference>
<keyword evidence="5" id="KW-1015">Disulfide bond</keyword>
<dbReference type="PANTHER" id="PTHR13887">
    <property type="entry name" value="GLUTATHIONE S-TRANSFERASE KAPPA"/>
    <property type="match status" value="1"/>
</dbReference>
<evidence type="ECO:0000259" key="7">
    <source>
        <dbReference type="PROSITE" id="PS51352"/>
    </source>
</evidence>
<accession>A0A4R5PHU3</accession>
<dbReference type="OrthoDB" id="9780147at2"/>
<comment type="similarity">
    <text evidence="2">Belongs to the thioredoxin family. DsbA subfamily.</text>
</comment>
<evidence type="ECO:0000256" key="1">
    <source>
        <dbReference type="ARBA" id="ARBA00003565"/>
    </source>
</evidence>
<dbReference type="Gene3D" id="3.40.30.10">
    <property type="entry name" value="Glutaredoxin"/>
    <property type="match status" value="1"/>
</dbReference>
<dbReference type="InterPro" id="IPR036249">
    <property type="entry name" value="Thioredoxin-like_sf"/>
</dbReference>
<evidence type="ECO:0000313" key="8">
    <source>
        <dbReference type="EMBL" id="TDH34496.1"/>
    </source>
</evidence>
<gene>
    <name evidence="8" type="ORF">E2A64_16650</name>
</gene>
<keyword evidence="9" id="KW-1185">Reference proteome</keyword>
<dbReference type="AlphaFoldDB" id="A0A4R5PHU3"/>
<dbReference type="PROSITE" id="PS51318">
    <property type="entry name" value="TAT"/>
    <property type="match status" value="1"/>
</dbReference>
<keyword evidence="6" id="KW-0676">Redox-active center</keyword>
<dbReference type="Pfam" id="PF13462">
    <property type="entry name" value="Thioredoxin_4"/>
    <property type="match status" value="1"/>
</dbReference>
<keyword evidence="3" id="KW-0732">Signal</keyword>
<dbReference type="SUPFAM" id="SSF52833">
    <property type="entry name" value="Thioredoxin-like"/>
    <property type="match status" value="1"/>
</dbReference>
<proteinExistence type="inferred from homology"/>
<evidence type="ECO:0000256" key="6">
    <source>
        <dbReference type="ARBA" id="ARBA00023284"/>
    </source>
</evidence>
<protein>
    <submittedName>
        <fullName evidence="8">DsbA family protein</fullName>
    </submittedName>
</protein>
<dbReference type="CDD" id="cd03023">
    <property type="entry name" value="DsbA_Com1_like"/>
    <property type="match status" value="1"/>
</dbReference>
<reference evidence="8 9" key="1">
    <citation type="journal article" date="2013" name="Int. J. Syst. Evol. Microbiol.">
        <title>Hoeflea suaedae sp. nov., an endophytic bacterium isolated from the root of the halophyte Suaeda maritima.</title>
        <authorList>
            <person name="Chung E.J."/>
            <person name="Park J.A."/>
            <person name="Pramanik P."/>
            <person name="Bibi F."/>
            <person name="Jeon C.O."/>
            <person name="Chung Y.R."/>
        </authorList>
    </citation>
    <scope>NUCLEOTIDE SEQUENCE [LARGE SCALE GENOMIC DNA]</scope>
    <source>
        <strain evidence="8 9">YC6898</strain>
    </source>
</reference>
<keyword evidence="4" id="KW-0560">Oxidoreductase</keyword>
<evidence type="ECO:0000256" key="5">
    <source>
        <dbReference type="ARBA" id="ARBA00023157"/>
    </source>
</evidence>
<evidence type="ECO:0000313" key="9">
    <source>
        <dbReference type="Proteomes" id="UP000295131"/>
    </source>
</evidence>
<name>A0A4R5PHU3_9HYPH</name>